<dbReference type="RefSeq" id="WP_061607609.1">
    <property type="nucleotide sequence ID" value="NZ_CP162579.1"/>
</dbReference>
<accession>A0A150QR76</accession>
<proteinExistence type="predicted"/>
<gene>
    <name evidence="2" type="ORF">BE15_15905</name>
</gene>
<keyword evidence="1" id="KW-1133">Transmembrane helix</keyword>
<dbReference type="Proteomes" id="UP000075260">
    <property type="component" value="Unassembled WGS sequence"/>
</dbReference>
<feature type="transmembrane region" description="Helical" evidence="1">
    <location>
        <begin position="57"/>
        <end position="77"/>
    </location>
</feature>
<evidence type="ECO:0000256" key="1">
    <source>
        <dbReference type="SAM" id="Phobius"/>
    </source>
</evidence>
<keyword evidence="1" id="KW-0472">Membrane</keyword>
<protein>
    <submittedName>
        <fullName evidence="2">Uncharacterized protein</fullName>
    </submittedName>
</protein>
<reference evidence="2 3" key="1">
    <citation type="submission" date="2014-02" db="EMBL/GenBank/DDBJ databases">
        <title>The small core and large imbalanced accessory genome model reveals a collaborative survival strategy of Sorangium cellulosum strains in nature.</title>
        <authorList>
            <person name="Han K."/>
            <person name="Peng R."/>
            <person name="Blom J."/>
            <person name="Li Y.-Z."/>
        </authorList>
    </citation>
    <scope>NUCLEOTIDE SEQUENCE [LARGE SCALE GENOMIC DNA]</scope>
    <source>
        <strain evidence="2 3">So0008-312</strain>
    </source>
</reference>
<keyword evidence="1" id="KW-0812">Transmembrane</keyword>
<dbReference type="EMBL" id="JEMA01000397">
    <property type="protein sequence ID" value="KYF70470.1"/>
    <property type="molecule type" value="Genomic_DNA"/>
</dbReference>
<dbReference type="OrthoDB" id="5515854at2"/>
<comment type="caution">
    <text evidence="2">The sequence shown here is derived from an EMBL/GenBank/DDBJ whole genome shotgun (WGS) entry which is preliminary data.</text>
</comment>
<evidence type="ECO:0000313" key="3">
    <source>
        <dbReference type="Proteomes" id="UP000075260"/>
    </source>
</evidence>
<feature type="transmembrane region" description="Helical" evidence="1">
    <location>
        <begin position="31"/>
        <end position="51"/>
    </location>
</feature>
<sequence>MASHSATQLPEELREPPPRPWAALRHARHQIAGVGYALLVWAGILAVGWYYRDSDLASMVVAFSYVVMPLVLLYQALGSYTACRLALRGAPSPAQIYEGVVVTRFGTVNIWHVVVAGEHVRIRADAPLVKSMVVLVTPETRRGKRRVGVYHPKIGISTSLV</sequence>
<dbReference type="AlphaFoldDB" id="A0A150QR76"/>
<name>A0A150QR76_SORCE</name>
<evidence type="ECO:0000313" key="2">
    <source>
        <dbReference type="EMBL" id="KYF70470.1"/>
    </source>
</evidence>
<organism evidence="2 3">
    <name type="scientific">Sorangium cellulosum</name>
    <name type="common">Polyangium cellulosum</name>
    <dbReference type="NCBI Taxonomy" id="56"/>
    <lineage>
        <taxon>Bacteria</taxon>
        <taxon>Pseudomonadati</taxon>
        <taxon>Myxococcota</taxon>
        <taxon>Polyangia</taxon>
        <taxon>Polyangiales</taxon>
        <taxon>Polyangiaceae</taxon>
        <taxon>Sorangium</taxon>
    </lineage>
</organism>